<dbReference type="InterPro" id="IPR013087">
    <property type="entry name" value="Znf_C2H2_type"/>
</dbReference>
<feature type="domain" description="C2H2-type" evidence="8">
    <location>
        <begin position="488"/>
        <end position="516"/>
    </location>
</feature>
<feature type="domain" description="C2H2-type" evidence="8">
    <location>
        <begin position="359"/>
        <end position="387"/>
    </location>
</feature>
<keyword evidence="2" id="KW-0677">Repeat</keyword>
<name>A0ABM3V366_MUSDO</name>
<feature type="domain" description="ZAD" evidence="9">
    <location>
        <begin position="5"/>
        <end position="82"/>
    </location>
</feature>
<feature type="compositionally biased region" description="Basic and acidic residues" evidence="7">
    <location>
        <begin position="161"/>
        <end position="174"/>
    </location>
</feature>
<dbReference type="RefSeq" id="XP_058980227.1">
    <property type="nucleotide sequence ID" value="XM_059124244.1"/>
</dbReference>
<evidence type="ECO:0000313" key="12">
    <source>
        <dbReference type="RefSeq" id="XP_058980227.1"/>
    </source>
</evidence>
<evidence type="ECO:0000256" key="7">
    <source>
        <dbReference type="SAM" id="MobiDB-lite"/>
    </source>
</evidence>
<evidence type="ECO:0000313" key="10">
    <source>
        <dbReference type="Proteomes" id="UP001652621"/>
    </source>
</evidence>
<evidence type="ECO:0000256" key="3">
    <source>
        <dbReference type="ARBA" id="ARBA00022771"/>
    </source>
</evidence>
<sequence length="531" mass="61258">MTQSTTCRLCVDKCQEYETLYDENGFGNELYEVIFSLFHPKIIDMDKYRHLNIICNKCWGQVLDFHNFQKFVTDAQERLQEEGDTKDVKTSTDVENFLVGFPDAAGDFDNSAAGNIEGSFVSLSEMAAIEADGDTPLNSLAAHSAALTKRKFAQKIAQSHVEPKKSKSGGEKKGGRSLPQMPVIKMEREFELIDVHDDYDEEADMPSTSWNATAPEDDYNFHDDSSIILLDDSDEDEEVEAEEDYFNMSMSQFNADYENEEDGYEQHGLVDAIAGIDGRRDNKSREERQQHLSVLLANFMPIINCDLCSHKCKSWPALQAHFLKKHPTEQCYIPCCGRKLKEHWTLKEHMRYHNDPNTFKCKLCGRVNTTRCSLKRHIDAQHPSYQKLRHFCPSCDKGFTTKSGLRYHCTTVHENYGKPESQVQPDGSTLHVCKQCSRSFKSLDMARKHIYYNHSQVDRLKCPTCGCIFKKSRPYREHVASHTKKELYICAYCPQRFTFMNALRCHRKSKHPQEPEENCYVEIYGEHEQFL</sequence>
<evidence type="ECO:0000256" key="6">
    <source>
        <dbReference type="PROSITE-ProRule" id="PRU01263"/>
    </source>
</evidence>
<keyword evidence="4 6" id="KW-0862">Zinc</keyword>
<organism evidence="10 12">
    <name type="scientific">Musca domestica</name>
    <name type="common">House fly</name>
    <dbReference type="NCBI Taxonomy" id="7370"/>
    <lineage>
        <taxon>Eukaryota</taxon>
        <taxon>Metazoa</taxon>
        <taxon>Ecdysozoa</taxon>
        <taxon>Arthropoda</taxon>
        <taxon>Hexapoda</taxon>
        <taxon>Insecta</taxon>
        <taxon>Pterygota</taxon>
        <taxon>Neoptera</taxon>
        <taxon>Endopterygota</taxon>
        <taxon>Diptera</taxon>
        <taxon>Brachycera</taxon>
        <taxon>Muscomorpha</taxon>
        <taxon>Muscoidea</taxon>
        <taxon>Muscidae</taxon>
        <taxon>Musca</taxon>
    </lineage>
</organism>
<evidence type="ECO:0000256" key="1">
    <source>
        <dbReference type="ARBA" id="ARBA00022723"/>
    </source>
</evidence>
<dbReference type="PANTHER" id="PTHR24379:SF127">
    <property type="entry name" value="BLOODY FINGERS-RELATED"/>
    <property type="match status" value="1"/>
</dbReference>
<dbReference type="Proteomes" id="UP001652621">
    <property type="component" value="Unplaced"/>
</dbReference>
<feature type="binding site" evidence="6">
    <location>
        <position position="10"/>
    </location>
    <ligand>
        <name>Zn(2+)</name>
        <dbReference type="ChEBI" id="CHEBI:29105"/>
    </ligand>
</feature>
<dbReference type="GeneID" id="131803158"/>
<feature type="domain" description="C2H2-type" evidence="8">
    <location>
        <begin position="460"/>
        <end position="487"/>
    </location>
</feature>
<evidence type="ECO:0000259" key="9">
    <source>
        <dbReference type="PROSITE" id="PS51915"/>
    </source>
</evidence>
<feature type="domain" description="C2H2-type" evidence="8">
    <location>
        <begin position="329"/>
        <end position="358"/>
    </location>
</feature>
<evidence type="ECO:0000256" key="2">
    <source>
        <dbReference type="ARBA" id="ARBA00022737"/>
    </source>
</evidence>
<dbReference type="InterPro" id="IPR012934">
    <property type="entry name" value="Znf_AD"/>
</dbReference>
<dbReference type="SUPFAM" id="SSF57716">
    <property type="entry name" value="Glucocorticoid receptor-like (DNA-binding domain)"/>
    <property type="match status" value="1"/>
</dbReference>
<dbReference type="Gene3D" id="3.30.160.60">
    <property type="entry name" value="Classic Zinc Finger"/>
    <property type="match status" value="3"/>
</dbReference>
<dbReference type="InterPro" id="IPR036236">
    <property type="entry name" value="Znf_C2H2_sf"/>
</dbReference>
<dbReference type="SUPFAM" id="SSF57667">
    <property type="entry name" value="beta-beta-alpha zinc fingers"/>
    <property type="match status" value="3"/>
</dbReference>
<proteinExistence type="predicted"/>
<dbReference type="SMART" id="SM00868">
    <property type="entry name" value="zf-AD"/>
    <property type="match status" value="1"/>
</dbReference>
<feature type="binding site" evidence="6">
    <location>
        <position position="55"/>
    </location>
    <ligand>
        <name>Zn(2+)</name>
        <dbReference type="ChEBI" id="CHEBI:29105"/>
    </ligand>
</feature>
<reference evidence="11 12" key="1">
    <citation type="submission" date="2025-05" db="UniProtKB">
        <authorList>
            <consortium name="RefSeq"/>
        </authorList>
    </citation>
    <scope>IDENTIFICATION</scope>
    <source>
        <strain evidence="11 12">Aabys</strain>
        <tissue evidence="11 12">Whole body</tissue>
    </source>
</reference>
<dbReference type="RefSeq" id="XP_058980226.1">
    <property type="nucleotide sequence ID" value="XM_059124243.1"/>
</dbReference>
<dbReference type="PROSITE" id="PS51915">
    <property type="entry name" value="ZAD"/>
    <property type="match status" value="1"/>
</dbReference>
<keyword evidence="3 5" id="KW-0863">Zinc-finger</keyword>
<feature type="binding site" evidence="6">
    <location>
        <position position="7"/>
    </location>
    <ligand>
        <name>Zn(2+)</name>
        <dbReference type="ChEBI" id="CHEBI:29105"/>
    </ligand>
</feature>
<evidence type="ECO:0000313" key="13">
    <source>
        <dbReference type="RefSeq" id="XP_058980228.1"/>
    </source>
</evidence>
<feature type="binding site" evidence="6">
    <location>
        <position position="58"/>
    </location>
    <ligand>
        <name>Zn(2+)</name>
        <dbReference type="ChEBI" id="CHEBI:29105"/>
    </ligand>
</feature>
<feature type="region of interest" description="Disordered" evidence="7">
    <location>
        <begin position="158"/>
        <end position="179"/>
    </location>
</feature>
<dbReference type="Pfam" id="PF07776">
    <property type="entry name" value="zf-AD"/>
    <property type="match status" value="1"/>
</dbReference>
<dbReference type="PANTHER" id="PTHR24379">
    <property type="entry name" value="KRAB AND ZINC FINGER DOMAIN-CONTAINING"/>
    <property type="match status" value="1"/>
</dbReference>
<accession>A0ABM3V366</accession>
<evidence type="ECO:0000313" key="11">
    <source>
        <dbReference type="RefSeq" id="XP_058980226.1"/>
    </source>
</evidence>
<dbReference type="PROSITE" id="PS00028">
    <property type="entry name" value="ZINC_FINGER_C2H2_1"/>
    <property type="match status" value="5"/>
</dbReference>
<dbReference type="RefSeq" id="XP_058980228.1">
    <property type="nucleotide sequence ID" value="XM_059124245.1"/>
</dbReference>
<dbReference type="PROSITE" id="PS50157">
    <property type="entry name" value="ZINC_FINGER_C2H2_2"/>
    <property type="match status" value="5"/>
</dbReference>
<protein>
    <submittedName>
        <fullName evidence="11 12">Transcription factor grauzone-like isoform X1</fullName>
    </submittedName>
</protein>
<gene>
    <name evidence="11 12 13" type="primary">LOC131803158</name>
</gene>
<dbReference type="Gene3D" id="3.40.1800.20">
    <property type="match status" value="1"/>
</dbReference>
<evidence type="ECO:0000256" key="5">
    <source>
        <dbReference type="PROSITE-ProRule" id="PRU00042"/>
    </source>
</evidence>
<evidence type="ECO:0000259" key="8">
    <source>
        <dbReference type="PROSITE" id="PS50157"/>
    </source>
</evidence>
<keyword evidence="1 6" id="KW-0479">Metal-binding</keyword>
<feature type="domain" description="C2H2-type" evidence="8">
    <location>
        <begin position="390"/>
        <end position="418"/>
    </location>
</feature>
<dbReference type="SMART" id="SM00355">
    <property type="entry name" value="ZnF_C2H2"/>
    <property type="match status" value="7"/>
</dbReference>
<keyword evidence="10" id="KW-1185">Reference proteome</keyword>
<evidence type="ECO:0000256" key="4">
    <source>
        <dbReference type="ARBA" id="ARBA00022833"/>
    </source>
</evidence>